<accession>A0A9N9FMF2</accession>
<name>A0A9N9FMF2_9GLOM</name>
<organism evidence="1 2">
    <name type="scientific">Dentiscutata erythropus</name>
    <dbReference type="NCBI Taxonomy" id="1348616"/>
    <lineage>
        <taxon>Eukaryota</taxon>
        <taxon>Fungi</taxon>
        <taxon>Fungi incertae sedis</taxon>
        <taxon>Mucoromycota</taxon>
        <taxon>Glomeromycotina</taxon>
        <taxon>Glomeromycetes</taxon>
        <taxon>Diversisporales</taxon>
        <taxon>Gigasporaceae</taxon>
        <taxon>Dentiscutata</taxon>
    </lineage>
</organism>
<dbReference type="AlphaFoldDB" id="A0A9N9FMF2"/>
<reference evidence="1" key="1">
    <citation type="submission" date="2021-06" db="EMBL/GenBank/DDBJ databases">
        <authorList>
            <person name="Kallberg Y."/>
            <person name="Tangrot J."/>
            <person name="Rosling A."/>
        </authorList>
    </citation>
    <scope>NUCLEOTIDE SEQUENCE</scope>
    <source>
        <strain evidence="1">MA453B</strain>
    </source>
</reference>
<dbReference type="OrthoDB" id="2415831at2759"/>
<evidence type="ECO:0000313" key="2">
    <source>
        <dbReference type="Proteomes" id="UP000789405"/>
    </source>
</evidence>
<sequence length="224" mass="25720">MLNINSKPINKLGDIQGMLQLTINGTFYFQTLSDLEKKNFSNTLIEELTLMIPAEKGRLESNEYHQLNRSYQTNVFYTDDCHQSSQLYEDYKFRTLPRILIPLFISKAKVGEKLTATEIKDFLHRLIGNKVYTGISTGNATKFLDRAYGFQTQTYQETKESDQKVKEESDLEVKEHSLIFIASWLNGIRTIKSVSGNYTQSRTISYVDLMKLHCSQTSVSDVVS</sequence>
<proteinExistence type="predicted"/>
<protein>
    <submittedName>
        <fullName evidence="1">10074_t:CDS:1</fullName>
    </submittedName>
</protein>
<evidence type="ECO:0000313" key="1">
    <source>
        <dbReference type="EMBL" id="CAG8544399.1"/>
    </source>
</evidence>
<keyword evidence="2" id="KW-1185">Reference proteome</keyword>
<gene>
    <name evidence="1" type="ORF">DERYTH_LOCUS4961</name>
</gene>
<dbReference type="EMBL" id="CAJVPY010001986">
    <property type="protein sequence ID" value="CAG8544399.1"/>
    <property type="molecule type" value="Genomic_DNA"/>
</dbReference>
<dbReference type="Proteomes" id="UP000789405">
    <property type="component" value="Unassembled WGS sequence"/>
</dbReference>
<comment type="caution">
    <text evidence="1">The sequence shown here is derived from an EMBL/GenBank/DDBJ whole genome shotgun (WGS) entry which is preliminary data.</text>
</comment>